<feature type="transmembrane region" description="Helical" evidence="1">
    <location>
        <begin position="169"/>
        <end position="186"/>
    </location>
</feature>
<evidence type="ECO:0000256" key="1">
    <source>
        <dbReference type="SAM" id="Phobius"/>
    </source>
</evidence>
<dbReference type="EMBL" id="JH603168">
    <property type="protein sequence ID" value="EIC23165.1"/>
    <property type="molecule type" value="Genomic_DNA"/>
</dbReference>
<organism evidence="2 3">
    <name type="scientific">Thiorhodovibrio frisius</name>
    <dbReference type="NCBI Taxonomy" id="631362"/>
    <lineage>
        <taxon>Bacteria</taxon>
        <taxon>Pseudomonadati</taxon>
        <taxon>Pseudomonadota</taxon>
        <taxon>Gammaproteobacteria</taxon>
        <taxon>Chromatiales</taxon>
        <taxon>Chromatiaceae</taxon>
        <taxon>Thiorhodovibrio</taxon>
    </lineage>
</organism>
<keyword evidence="1" id="KW-0812">Transmembrane</keyword>
<sequence>MKLLFHGKTLHAVYLTAFLLALALGLLSGYGRLLVWFFLPGIQGMIFGGVLGSTLGSLLARRRLDELSFSRRLSLVAGLLLAFYGGQMLIPAFVLEGWDPFFLIGSILEGSFREVMTGGSVHSFTMQQGPLTPPWWIFFQLLDALFFFLSALIGLGVGLGRSKTPRSPWVPVSLLTCLLLVVLGSTRTVQAFHAELLKDWHIERISNEQYLAWRDQWATASLRPDAVERFLEKTAAVSVERSPQLAVLRGLGELRMGRREAAGAEFSRAREATQGRADPLPLDRFRRIGPQPFLKHLDQLERELGALPVAPDSSGPPALSPMCLPKPGELFPFESVLLNCRKRT</sequence>
<protein>
    <submittedName>
        <fullName evidence="2">Uncharacterized protein</fullName>
    </submittedName>
</protein>
<reference evidence="2 3" key="2">
    <citation type="submission" date="2011-11" db="EMBL/GenBank/DDBJ databases">
        <authorList>
            <consortium name="US DOE Joint Genome Institute"/>
            <person name="Lucas S."/>
            <person name="Han J."/>
            <person name="Lapidus A."/>
            <person name="Cheng J.-F."/>
            <person name="Goodwin L."/>
            <person name="Pitluck S."/>
            <person name="Peters L."/>
            <person name="Ovchinnikova G."/>
            <person name="Zhang X."/>
            <person name="Detter J.C."/>
            <person name="Han C."/>
            <person name="Tapia R."/>
            <person name="Land M."/>
            <person name="Hauser L."/>
            <person name="Kyrpides N."/>
            <person name="Ivanova N."/>
            <person name="Pagani I."/>
            <person name="Vogl K."/>
            <person name="Liu Z."/>
            <person name="Overmann J."/>
            <person name="Frigaard N.-U."/>
            <person name="Bryant D."/>
            <person name="Woyke T."/>
        </authorList>
    </citation>
    <scope>NUCLEOTIDE SEQUENCE [LARGE SCALE GENOMIC DNA]</scope>
    <source>
        <strain evidence="2 3">970</strain>
    </source>
</reference>
<dbReference type="Proteomes" id="UP000002964">
    <property type="component" value="Unassembled WGS sequence"/>
</dbReference>
<dbReference type="AlphaFoldDB" id="H8YXI9"/>
<name>H8YXI9_9GAMM</name>
<keyword evidence="1" id="KW-0472">Membrane</keyword>
<dbReference type="RefSeq" id="WP_009147250.1">
    <property type="nucleotide sequence ID" value="NZ_CP121471.1"/>
</dbReference>
<keyword evidence="1" id="KW-1133">Transmembrane helix</keyword>
<evidence type="ECO:0000313" key="2">
    <source>
        <dbReference type="EMBL" id="EIC23165.1"/>
    </source>
</evidence>
<dbReference type="HOGENOM" id="CLU_806400_0_0_6"/>
<accession>H8YXI9</accession>
<dbReference type="eggNOG" id="ENOG5033P8P">
    <property type="taxonomic scope" value="Bacteria"/>
</dbReference>
<dbReference type="STRING" id="631362.Thi970DRAFT_00818"/>
<feature type="transmembrane region" description="Helical" evidence="1">
    <location>
        <begin position="72"/>
        <end position="94"/>
    </location>
</feature>
<reference evidence="3" key="1">
    <citation type="submission" date="2011-06" db="EMBL/GenBank/DDBJ databases">
        <authorList>
            <consortium name="US DOE Joint Genome Institute (JGI-PGF)"/>
            <person name="Lucas S."/>
            <person name="Han J."/>
            <person name="Lapidus A."/>
            <person name="Cheng J.-F."/>
            <person name="Goodwin L."/>
            <person name="Pitluck S."/>
            <person name="Peters L."/>
            <person name="Land M.L."/>
            <person name="Hauser L."/>
            <person name="Vogl K."/>
            <person name="Liu Z."/>
            <person name="Overmann J."/>
            <person name="Frigaard N.-U."/>
            <person name="Bryant D.A."/>
            <person name="Woyke T.J."/>
        </authorList>
    </citation>
    <scope>NUCLEOTIDE SEQUENCE [LARGE SCALE GENOMIC DNA]</scope>
    <source>
        <strain evidence="3">970</strain>
    </source>
</reference>
<evidence type="ECO:0000313" key="3">
    <source>
        <dbReference type="Proteomes" id="UP000002964"/>
    </source>
</evidence>
<keyword evidence="3" id="KW-1185">Reference proteome</keyword>
<proteinExistence type="predicted"/>
<feature type="transmembrane region" description="Helical" evidence="1">
    <location>
        <begin position="135"/>
        <end position="157"/>
    </location>
</feature>
<gene>
    <name evidence="2" type="ORF">Thi970DRAFT_00818</name>
</gene>
<feature type="transmembrane region" description="Helical" evidence="1">
    <location>
        <begin position="36"/>
        <end position="60"/>
    </location>
</feature>
<feature type="transmembrane region" description="Helical" evidence="1">
    <location>
        <begin position="12"/>
        <end position="30"/>
    </location>
</feature>